<keyword evidence="6 7" id="KW-0456">Lyase</keyword>
<dbReference type="RefSeq" id="XP_002773541.1">
    <property type="nucleotide sequence ID" value="XM_002773495.1"/>
</dbReference>
<dbReference type="GO" id="GO:0008652">
    <property type="term" value="P:amino acid biosynthetic process"/>
    <property type="evidence" value="ECO:0007669"/>
    <property type="project" value="UniProtKB-KW"/>
</dbReference>
<reference evidence="8 9" key="1">
    <citation type="submission" date="2008-07" db="EMBL/GenBank/DDBJ databases">
        <authorList>
            <person name="El-Sayed N."/>
            <person name="Caler E."/>
            <person name="Inman J."/>
            <person name="Amedeo P."/>
            <person name="Hass B."/>
            <person name="Wortman J."/>
        </authorList>
    </citation>
    <scope>NUCLEOTIDE SEQUENCE [LARGE SCALE GENOMIC DNA]</scope>
    <source>
        <strain evidence="9">ATCC 50983 / TXsc</strain>
    </source>
</reference>
<dbReference type="PIRSF" id="PIRSF001456">
    <property type="entry name" value="Chorismate_synth"/>
    <property type="match status" value="1"/>
</dbReference>
<evidence type="ECO:0000313" key="8">
    <source>
        <dbReference type="EMBL" id="EER05357.1"/>
    </source>
</evidence>
<comment type="similarity">
    <text evidence="2 7">Belongs to the chorismate synthase family.</text>
</comment>
<dbReference type="FunCoup" id="C5LD13">
    <property type="interactions" value="144"/>
</dbReference>
<dbReference type="InterPro" id="IPR020541">
    <property type="entry name" value="Chorismate_synthase_CS"/>
</dbReference>
<evidence type="ECO:0000256" key="3">
    <source>
        <dbReference type="ARBA" id="ARBA00013036"/>
    </source>
</evidence>
<dbReference type="UniPathway" id="UPA00053">
    <property type="reaction ID" value="UER00090"/>
</dbReference>
<comment type="pathway">
    <text evidence="1 7">Metabolic intermediate biosynthesis; chorismate biosynthesis; chorismate from D-erythrose 4-phosphate and phosphoenolpyruvate: step 7/7.</text>
</comment>
<evidence type="ECO:0000256" key="6">
    <source>
        <dbReference type="ARBA" id="ARBA00023239"/>
    </source>
</evidence>
<dbReference type="OrthoDB" id="1721239at2759"/>
<dbReference type="PROSITE" id="PS00788">
    <property type="entry name" value="CHORISMATE_SYNTHASE_2"/>
    <property type="match status" value="1"/>
</dbReference>
<dbReference type="Proteomes" id="UP000007800">
    <property type="component" value="Unassembled WGS sequence"/>
</dbReference>
<dbReference type="SUPFAM" id="SSF103263">
    <property type="entry name" value="Chorismate synthase, AroC"/>
    <property type="match status" value="1"/>
</dbReference>
<organism evidence="9">
    <name type="scientific">Perkinsus marinus (strain ATCC 50983 / TXsc)</name>
    <dbReference type="NCBI Taxonomy" id="423536"/>
    <lineage>
        <taxon>Eukaryota</taxon>
        <taxon>Sar</taxon>
        <taxon>Alveolata</taxon>
        <taxon>Perkinsozoa</taxon>
        <taxon>Perkinsea</taxon>
        <taxon>Perkinsida</taxon>
        <taxon>Perkinsidae</taxon>
        <taxon>Perkinsus</taxon>
    </lineage>
</organism>
<dbReference type="OMA" id="MLSINAV"/>
<dbReference type="NCBIfam" id="TIGR00033">
    <property type="entry name" value="aroC"/>
    <property type="match status" value="1"/>
</dbReference>
<comment type="cofactor">
    <cofactor evidence="7">
        <name>FMNH2</name>
        <dbReference type="ChEBI" id="CHEBI:57618"/>
    </cofactor>
    <text evidence="7">Reduced FMN (FMNH(2)).</text>
</comment>
<accession>C5LD13</accession>
<dbReference type="Pfam" id="PF01264">
    <property type="entry name" value="Chorismate_synt"/>
    <property type="match status" value="1"/>
</dbReference>
<dbReference type="PANTHER" id="PTHR21085">
    <property type="entry name" value="CHORISMATE SYNTHASE"/>
    <property type="match status" value="1"/>
</dbReference>
<sequence>MSIFGHTFRVSTWGESHGLTVGCVVDGVPPGLELTEEDVQPQLDRRRPGQSTLTTARSEADQVTIMSGTENGVTLGTPVAMMVKNKDQRKFDYANTTLIPRPGHADYTYQVKYGIKASSGGGRASARETIGRVAAGAIAEKYLYKEFGCAVVAWVDSIMEIRLPEDIRDGFKSRPPTREEVDAFGIIRQAALEDEVYLIDHQDNVYDGISGNPIIGGGVLVGDLTLTNTHYIRCPHGPTAAQMVARLLQVKGANDSCGGSIGCCITHCPVGLGEPCMDKFEAELAKGMMSLPATKGFEIGSGFDGCRTLRGSRNNDPFESGVDGEGLLHTRTNNHGGTLGGITSGMPIYFRVCIKAASSIGVEQVTADFDGHTQTLAVKGRHDPCVLPRAPPLIESMAAIVTMDMVLRQRARGMPMHTLGTVGEEDK</sequence>
<dbReference type="InParanoid" id="C5LD13"/>
<name>C5LD13_PERM5</name>
<keyword evidence="4 7" id="KW-0028">Amino-acid biosynthesis</keyword>
<dbReference type="GO" id="GO:0004107">
    <property type="term" value="F:chorismate synthase activity"/>
    <property type="evidence" value="ECO:0007669"/>
    <property type="project" value="UniProtKB-EC"/>
</dbReference>
<dbReference type="PROSITE" id="PS00789">
    <property type="entry name" value="CHORISMATE_SYNTHASE_3"/>
    <property type="match status" value="1"/>
</dbReference>
<proteinExistence type="inferred from homology"/>
<protein>
    <recommendedName>
        <fullName evidence="3 7">Chorismate synthase</fullName>
        <ecNumber evidence="3 7">4.2.3.5</ecNumber>
    </recommendedName>
</protein>
<keyword evidence="5 7" id="KW-0057">Aromatic amino acid biosynthesis</keyword>
<evidence type="ECO:0000256" key="2">
    <source>
        <dbReference type="ARBA" id="ARBA00008014"/>
    </source>
</evidence>
<dbReference type="CDD" id="cd07304">
    <property type="entry name" value="Chorismate_synthase"/>
    <property type="match status" value="1"/>
</dbReference>
<dbReference type="GeneID" id="9041383"/>
<evidence type="ECO:0000256" key="5">
    <source>
        <dbReference type="ARBA" id="ARBA00023141"/>
    </source>
</evidence>
<gene>
    <name evidence="8" type="ORF">Pmar_PMAR029520</name>
</gene>
<dbReference type="GO" id="GO:0005829">
    <property type="term" value="C:cytosol"/>
    <property type="evidence" value="ECO:0007669"/>
    <property type="project" value="TreeGrafter"/>
</dbReference>
<dbReference type="InterPro" id="IPR000453">
    <property type="entry name" value="Chorismate_synth"/>
</dbReference>
<evidence type="ECO:0000313" key="9">
    <source>
        <dbReference type="Proteomes" id="UP000007800"/>
    </source>
</evidence>
<evidence type="ECO:0000256" key="4">
    <source>
        <dbReference type="ARBA" id="ARBA00022605"/>
    </source>
</evidence>
<dbReference type="HAMAP" id="MF_00300">
    <property type="entry name" value="Chorismate_synth"/>
    <property type="match status" value="1"/>
</dbReference>
<dbReference type="InterPro" id="IPR035904">
    <property type="entry name" value="Chorismate_synth_AroC_sf"/>
</dbReference>
<evidence type="ECO:0000256" key="1">
    <source>
        <dbReference type="ARBA" id="ARBA00005044"/>
    </source>
</evidence>
<dbReference type="EC" id="4.2.3.5" evidence="3 7"/>
<dbReference type="GO" id="GO:0010181">
    <property type="term" value="F:FMN binding"/>
    <property type="evidence" value="ECO:0007669"/>
    <property type="project" value="TreeGrafter"/>
</dbReference>
<dbReference type="AlphaFoldDB" id="C5LD13"/>
<dbReference type="GO" id="GO:0009423">
    <property type="term" value="P:chorismate biosynthetic process"/>
    <property type="evidence" value="ECO:0007669"/>
    <property type="project" value="UniProtKB-UniPathway"/>
</dbReference>
<dbReference type="PROSITE" id="PS00787">
    <property type="entry name" value="CHORISMATE_SYNTHASE_1"/>
    <property type="match status" value="1"/>
</dbReference>
<keyword evidence="9" id="KW-1185">Reference proteome</keyword>
<comment type="catalytic activity">
    <reaction evidence="7">
        <text>5-O-(1-carboxyvinyl)-3-phosphoshikimate = chorismate + phosphate</text>
        <dbReference type="Rhea" id="RHEA:21020"/>
        <dbReference type="ChEBI" id="CHEBI:29748"/>
        <dbReference type="ChEBI" id="CHEBI:43474"/>
        <dbReference type="ChEBI" id="CHEBI:57701"/>
        <dbReference type="EC" id="4.2.3.5"/>
    </reaction>
</comment>
<dbReference type="Gene3D" id="3.60.150.10">
    <property type="entry name" value="Chorismate synthase AroC"/>
    <property type="match status" value="2"/>
</dbReference>
<dbReference type="EMBL" id="GG680950">
    <property type="protein sequence ID" value="EER05357.1"/>
    <property type="molecule type" value="Genomic_DNA"/>
</dbReference>
<evidence type="ECO:0000256" key="7">
    <source>
        <dbReference type="RuleBase" id="RU000605"/>
    </source>
</evidence>
<dbReference type="GO" id="GO:0009073">
    <property type="term" value="P:aromatic amino acid family biosynthetic process"/>
    <property type="evidence" value="ECO:0007669"/>
    <property type="project" value="UniProtKB-KW"/>
</dbReference>
<dbReference type="PANTHER" id="PTHR21085:SF0">
    <property type="entry name" value="CHORISMATE SYNTHASE"/>
    <property type="match status" value="1"/>
</dbReference>